<dbReference type="EMBL" id="QEFP01000015">
    <property type="protein sequence ID" value="PVU68358.1"/>
    <property type="molecule type" value="Genomic_DNA"/>
</dbReference>
<evidence type="ECO:0000313" key="2">
    <source>
        <dbReference type="EMBL" id="MCC5447305.1"/>
    </source>
</evidence>
<gene>
    <name evidence="2" type="ORF">DDW03_002725</name>
    <name evidence="3" type="ORF">DDW03_02625</name>
</gene>
<dbReference type="InterPro" id="IPR058562">
    <property type="entry name" value="MJ0586_N"/>
</dbReference>
<dbReference type="Gene3D" id="1.10.260.40">
    <property type="entry name" value="lambda repressor-like DNA-binding domains"/>
    <property type="match status" value="1"/>
</dbReference>
<dbReference type="CDD" id="cd00093">
    <property type="entry name" value="HTH_XRE"/>
    <property type="match status" value="1"/>
</dbReference>
<dbReference type="Pfam" id="PF26602">
    <property type="entry name" value="HVO_2718_N"/>
    <property type="match status" value="1"/>
</dbReference>
<reference evidence="3" key="1">
    <citation type="journal article" date="2015" name="Appl. Environ. Microbiol.">
        <title>Nanoarchaeota, Their Sulfolobales Host, and Nanoarchaeota Virus Distribution across Yellowstone National Park Hot Springs.</title>
        <authorList>
            <person name="Munson-McGee J.H."/>
            <person name="Field E.K."/>
            <person name="Bateson M."/>
            <person name="Rooney C."/>
            <person name="Stepanauskas R."/>
            <person name="Young M.J."/>
        </authorList>
    </citation>
    <scope>NUCLEOTIDE SEQUENCE [LARGE SCALE GENOMIC DNA]</scope>
    <source>
        <strain evidence="3">SCGC AB-777_F03</strain>
    </source>
</reference>
<evidence type="ECO:0000259" key="1">
    <source>
        <dbReference type="PROSITE" id="PS50943"/>
    </source>
</evidence>
<dbReference type="GO" id="GO:0003677">
    <property type="term" value="F:DNA binding"/>
    <property type="evidence" value="ECO:0007669"/>
    <property type="project" value="InterPro"/>
</dbReference>
<dbReference type="InterPro" id="IPR010982">
    <property type="entry name" value="Lambda_DNA-bd_dom_sf"/>
</dbReference>
<name>A0A2T9WKK3_NANST</name>
<reference evidence="2" key="4">
    <citation type="submission" date="2021-11" db="EMBL/GenBank/DDBJ databases">
        <authorList>
            <person name="Munson-Mcgee J."/>
            <person name="Field E."/>
            <person name="Bateson M."/>
            <person name="Rooney C."/>
            <person name="Stepanauskas R."/>
            <person name="Young M."/>
        </authorList>
    </citation>
    <scope>NUCLEOTIDE SEQUENCE</scope>
    <source>
        <strain evidence="2">SCGC AB-777_F03</strain>
    </source>
</reference>
<comment type="caution">
    <text evidence="3">The sequence shown here is derived from an EMBL/GenBank/DDBJ whole genome shotgun (WGS) entry which is preliminary data.</text>
</comment>
<proteinExistence type="predicted"/>
<protein>
    <submittedName>
        <fullName evidence="2">Multiprotein-bridging factor 1 family protein</fullName>
    </submittedName>
    <submittedName>
        <fullName evidence="3">TIGR00270 family protein</fullName>
    </submittedName>
</protein>
<dbReference type="SMART" id="SM00530">
    <property type="entry name" value="HTH_XRE"/>
    <property type="match status" value="1"/>
</dbReference>
<dbReference type="Proteomes" id="UP000245509">
    <property type="component" value="Unassembled WGS sequence"/>
</dbReference>
<dbReference type="SUPFAM" id="SSF47413">
    <property type="entry name" value="lambda repressor-like DNA-binding domains"/>
    <property type="match status" value="1"/>
</dbReference>
<accession>A0A2T9WKK3</accession>
<evidence type="ECO:0000313" key="3">
    <source>
        <dbReference type="EMBL" id="PVU68358.1"/>
    </source>
</evidence>
<feature type="domain" description="HTH cro/C1-type" evidence="1">
    <location>
        <begin position="67"/>
        <end position="121"/>
    </location>
</feature>
<dbReference type="Pfam" id="PF01381">
    <property type="entry name" value="HTH_3"/>
    <property type="match status" value="1"/>
</dbReference>
<reference evidence="3" key="2">
    <citation type="submission" date="2017-05" db="EMBL/GenBank/DDBJ databases">
        <authorList>
            <person name="Song R."/>
            <person name="Chenine A.L."/>
            <person name="Ruprecht R.M."/>
        </authorList>
    </citation>
    <scope>NUCLEOTIDE SEQUENCE</scope>
    <source>
        <strain evidence="3">SCGC AB-777_F03</strain>
    </source>
</reference>
<reference evidence="2" key="3">
    <citation type="submission" date="2017-05" db="EMBL/GenBank/DDBJ databases">
        <authorList>
            <person name="Munson-Mcgee J.H."/>
        </authorList>
    </citation>
    <scope>NUCLEOTIDE SEQUENCE</scope>
    <source>
        <strain evidence="2">SCGC AB-777_F03</strain>
    </source>
</reference>
<dbReference type="EMBL" id="QEFP02000020">
    <property type="protein sequence ID" value="MCC5447305.1"/>
    <property type="molecule type" value="Genomic_DNA"/>
</dbReference>
<dbReference type="InterPro" id="IPR001387">
    <property type="entry name" value="Cro/C1-type_HTH"/>
</dbReference>
<dbReference type="PROSITE" id="PS50943">
    <property type="entry name" value="HTH_CROC1"/>
    <property type="match status" value="1"/>
</dbReference>
<organism evidence="3">
    <name type="scientific">Nanobsidianus stetteri</name>
    <dbReference type="NCBI Taxonomy" id="1294122"/>
    <lineage>
        <taxon>Archaea</taxon>
        <taxon>Nanobdellota</taxon>
        <taxon>Candidatus Nanoarchaeia</taxon>
        <taxon>Nanoarchaeales</taxon>
        <taxon>Nanopusillaceae</taxon>
        <taxon>Candidatus Nanobsidianus</taxon>
    </lineage>
</organism>
<sequence length="147" mass="17035">MKTCELCGKSTDKLYKVFIEGTILNVCKDCLKYGKPVDENGNIIKENKLEIKEIVGEVIDENYNKILIKYREEHKLKQEDMAKLLGIKESLYKSIENKKIIPDINLAKKIEKILGIKITKKEVLTEKINNKDNKNYITVGDILEFEE</sequence>
<dbReference type="RefSeq" id="WP_228615528.1">
    <property type="nucleotide sequence ID" value="NZ_QEFP02000020.1"/>
</dbReference>
<dbReference type="AlphaFoldDB" id="A0A2T9WKK3"/>